<dbReference type="FunFam" id="3.30.530.20:FF:000026">
    <property type="entry name" value="Homeobox-leucine zipper protein GLABRA 2"/>
    <property type="match status" value="1"/>
</dbReference>
<evidence type="ECO:0000259" key="13">
    <source>
        <dbReference type="PROSITE" id="PS50848"/>
    </source>
</evidence>
<dbReference type="EMBL" id="CM031811">
    <property type="protein sequence ID" value="KAG6661256.1"/>
    <property type="molecule type" value="Genomic_DNA"/>
</dbReference>
<dbReference type="SMART" id="SM00234">
    <property type="entry name" value="START"/>
    <property type="match status" value="1"/>
</dbReference>
<dbReference type="CDD" id="cd08875">
    <property type="entry name" value="START_ArGLABRA2_like"/>
    <property type="match status" value="1"/>
</dbReference>
<evidence type="ECO:0000256" key="4">
    <source>
        <dbReference type="ARBA" id="ARBA00023054"/>
    </source>
</evidence>
<gene>
    <name evidence="14" type="ORF">CIPAW_03G161300</name>
    <name evidence="15" type="ORF">I3842_03G154200</name>
</gene>
<dbReference type="GO" id="GO:0030154">
    <property type="term" value="P:cell differentiation"/>
    <property type="evidence" value="ECO:0007669"/>
    <property type="project" value="UniProtKB-ARBA"/>
</dbReference>
<dbReference type="FunFam" id="1.10.10.60:FF:000229">
    <property type="entry name" value="Homeobox-leucine zipper protein HDG1"/>
    <property type="match status" value="1"/>
</dbReference>
<feature type="compositionally biased region" description="Basic residues" evidence="11">
    <location>
        <begin position="58"/>
        <end position="68"/>
    </location>
</feature>
<organism evidence="14 16">
    <name type="scientific">Carya illinoinensis</name>
    <name type="common">Pecan</name>
    <dbReference type="NCBI Taxonomy" id="32201"/>
    <lineage>
        <taxon>Eukaryota</taxon>
        <taxon>Viridiplantae</taxon>
        <taxon>Streptophyta</taxon>
        <taxon>Embryophyta</taxon>
        <taxon>Tracheophyta</taxon>
        <taxon>Spermatophyta</taxon>
        <taxon>Magnoliopsida</taxon>
        <taxon>eudicotyledons</taxon>
        <taxon>Gunneridae</taxon>
        <taxon>Pentapetalae</taxon>
        <taxon>rosids</taxon>
        <taxon>fabids</taxon>
        <taxon>Fagales</taxon>
        <taxon>Juglandaceae</taxon>
        <taxon>Carya</taxon>
    </lineage>
</organism>
<reference evidence="14" key="1">
    <citation type="submission" date="2020-12" db="EMBL/GenBank/DDBJ databases">
        <title>WGS assembly of Carya illinoinensis cv. Pawnee.</title>
        <authorList>
            <person name="Platts A."/>
            <person name="Shu S."/>
            <person name="Wright S."/>
            <person name="Barry K."/>
            <person name="Edger P."/>
            <person name="Pires J.C."/>
            <person name="Schmutz J."/>
        </authorList>
    </citation>
    <scope>NUCLEOTIDE SEQUENCE</scope>
    <source>
        <tissue evidence="14">Leaf</tissue>
    </source>
</reference>
<dbReference type="Gene3D" id="3.30.530.20">
    <property type="match status" value="1"/>
</dbReference>
<dbReference type="PANTHER" id="PTHR45654:SF113">
    <property type="entry name" value="HOMEOBOX LEUCINE ZIPPER PROTEIN"/>
    <property type="match status" value="1"/>
</dbReference>
<dbReference type="EMBL" id="CM031827">
    <property type="protein sequence ID" value="KAG6722331.1"/>
    <property type="molecule type" value="Genomic_DNA"/>
</dbReference>
<dbReference type="InterPro" id="IPR057993">
    <property type="entry name" value="HD-Zip_IV_C"/>
</dbReference>
<dbReference type="PROSITE" id="PS50071">
    <property type="entry name" value="HOMEOBOX_2"/>
    <property type="match status" value="1"/>
</dbReference>
<evidence type="ECO:0000256" key="7">
    <source>
        <dbReference type="ARBA" id="ARBA00023163"/>
    </source>
</evidence>
<feature type="compositionally biased region" description="Basic and acidic residues" evidence="11">
    <location>
        <begin position="43"/>
        <end position="57"/>
    </location>
</feature>
<evidence type="ECO:0000313" key="16">
    <source>
        <dbReference type="Proteomes" id="UP000811609"/>
    </source>
</evidence>
<evidence type="ECO:0000256" key="9">
    <source>
        <dbReference type="PROSITE-ProRule" id="PRU00108"/>
    </source>
</evidence>
<dbReference type="EMBL" id="CM031827">
    <property type="protein sequence ID" value="KAG6722333.1"/>
    <property type="molecule type" value="Genomic_DNA"/>
</dbReference>
<dbReference type="EMBL" id="CM031827">
    <property type="protein sequence ID" value="KAG6722334.1"/>
    <property type="molecule type" value="Genomic_DNA"/>
</dbReference>
<dbReference type="CDD" id="cd00086">
    <property type="entry name" value="homeodomain"/>
    <property type="match status" value="1"/>
</dbReference>
<dbReference type="GO" id="GO:0008289">
    <property type="term" value="F:lipid binding"/>
    <property type="evidence" value="ECO:0007669"/>
    <property type="project" value="InterPro"/>
</dbReference>
<keyword evidence="4" id="KW-0175">Coiled coil</keyword>
<dbReference type="InterPro" id="IPR001356">
    <property type="entry name" value="HD"/>
</dbReference>
<keyword evidence="6 9" id="KW-0371">Homeobox</keyword>
<evidence type="ECO:0000256" key="8">
    <source>
        <dbReference type="ARBA" id="ARBA00023242"/>
    </source>
</evidence>
<name>A0A8T1R2Z6_CARIL</name>
<dbReference type="SUPFAM" id="SSF46689">
    <property type="entry name" value="Homeodomain-like"/>
    <property type="match status" value="1"/>
</dbReference>
<dbReference type="Pfam" id="PF00046">
    <property type="entry name" value="Homeodomain"/>
    <property type="match status" value="1"/>
</dbReference>
<dbReference type="InterPro" id="IPR042160">
    <property type="entry name" value="HD-Zip_IV"/>
</dbReference>
<dbReference type="Pfam" id="PF25797">
    <property type="entry name" value="PDF2_C"/>
    <property type="match status" value="1"/>
</dbReference>
<feature type="region of interest" description="Disordered" evidence="11">
    <location>
        <begin position="35"/>
        <end position="68"/>
    </location>
</feature>
<dbReference type="EMBL" id="CM031827">
    <property type="protein sequence ID" value="KAG6722341.1"/>
    <property type="molecule type" value="Genomic_DNA"/>
</dbReference>
<comment type="similarity">
    <text evidence="2">Belongs to the HD-ZIP homeobox family. Class IV subfamily.</text>
</comment>
<evidence type="ECO:0000256" key="6">
    <source>
        <dbReference type="ARBA" id="ARBA00023155"/>
    </source>
</evidence>
<sequence>MFQPNMMEGHQLHHMLDMTQNTSESDIARIRDDDFDSATKSGSDNHEGASGDDQDQRPKKKRYHRHTQHQIQEMEAFFKECPHPDDKQRKELGRELGLEPLQVKFWFQNKRTQMKTQHERHENTALRTENEKLRADSMRYRDALSNSSCPNCGGPTAIGEMSFDEHHLRLENARLREEIDRISAIAAKYVGKPVVSYPLLSPPVPPPRPLELGVGNFGGQPGIGGDMYGVGDLLRSISAPTEADKPMIIELAVAAMEELVKMAQMGEPLWMTNHDGTSTLHEDEYIRTFPRGIGPRPTGFKCEASRETAVVIMNHINLVELVMDVDQWSTVFSGIVSRAMTLEVLSTGVAGNYNGALQVMTAEFQVLSPLVPTRESYYVRYCKQLSDGTWAVVDVSLDTLRPSPAVRCRRRPSGCLIQEMPNGYSKVTWVEHVEVDDRGVHNLYHQLVSSGHAFGAKRWVATLDRQCERLASAMASNIPSGDVGVITNQEGRKSMLKLAERMVISFCAGVSASTAHTWTTLSGTGADDVRVMTRKSIDDPGRPPGIVLSAATSFWLPVSPKRVFDFLRDENSRNEWDILSNGGVVQEMAHIANGRDTGNCVSLLRVNSANSSQSNMLILQESCTDRTASFVIYAPVDIVAMNLVLNGGDPDYVALLPSGFAILPDGTSDLGGGAIGEADSGGSLLTVAFQILVDSVPTAKLSLGSVATVNNLIACTVERIKASLSAENA</sequence>
<dbReference type="EMBL" id="CM031827">
    <property type="protein sequence ID" value="KAG6722327.1"/>
    <property type="molecule type" value="Genomic_DNA"/>
</dbReference>
<comment type="caution">
    <text evidence="14">The sequence shown here is derived from an EMBL/GenBank/DDBJ whole genome shotgun (WGS) entry which is preliminary data.</text>
</comment>
<keyword evidence="5 9" id="KW-0238">DNA-binding</keyword>
<reference evidence="15" key="2">
    <citation type="submission" date="2021-01" db="EMBL/GenBank/DDBJ databases">
        <authorList>
            <person name="Lovell J.T."/>
            <person name="Bentley N."/>
            <person name="Bhattarai G."/>
            <person name="Jenkins J.W."/>
            <person name="Sreedasyam A."/>
            <person name="Alarcon Y."/>
            <person name="Bock C."/>
            <person name="Boston L."/>
            <person name="Carlson J."/>
            <person name="Cervantes K."/>
            <person name="Clermont K."/>
            <person name="Krom N."/>
            <person name="Kubenka K."/>
            <person name="Mamidi S."/>
            <person name="Mattison C."/>
            <person name="Monteros M."/>
            <person name="Pisani C."/>
            <person name="Plott C."/>
            <person name="Rajasekar S."/>
            <person name="Rhein H.S."/>
            <person name="Rohla C."/>
            <person name="Song M."/>
            <person name="Hilaire R.S."/>
            <person name="Shu S."/>
            <person name="Wells L."/>
            <person name="Wang X."/>
            <person name="Webber J."/>
            <person name="Heerema R.J."/>
            <person name="Klein P."/>
            <person name="Conner P."/>
            <person name="Grauke L."/>
            <person name="Grimwood J."/>
            <person name="Schmutz J."/>
            <person name="Randall J.J."/>
        </authorList>
    </citation>
    <scope>NUCLEOTIDE SEQUENCE</scope>
    <source>
        <tissue evidence="15">Leaf</tissue>
    </source>
</reference>
<dbReference type="EMBL" id="CM031827">
    <property type="protein sequence ID" value="KAG6722332.1"/>
    <property type="molecule type" value="Genomic_DNA"/>
</dbReference>
<comment type="subcellular location">
    <subcellularLocation>
        <location evidence="1 9 10">Nucleus</location>
    </subcellularLocation>
</comment>
<feature type="DNA-binding region" description="Homeobox" evidence="9">
    <location>
        <begin position="59"/>
        <end position="118"/>
    </location>
</feature>
<evidence type="ECO:0000256" key="11">
    <source>
        <dbReference type="SAM" id="MobiDB-lite"/>
    </source>
</evidence>
<dbReference type="EMBL" id="CM031827">
    <property type="protein sequence ID" value="KAG6722329.1"/>
    <property type="molecule type" value="Genomic_DNA"/>
</dbReference>
<accession>A0A8T1R2Z6</accession>
<dbReference type="Pfam" id="PF01852">
    <property type="entry name" value="START"/>
    <property type="match status" value="1"/>
</dbReference>
<dbReference type="InterPro" id="IPR002913">
    <property type="entry name" value="START_lipid-bd_dom"/>
</dbReference>
<dbReference type="EMBL" id="CM031827">
    <property type="protein sequence ID" value="KAG6722328.1"/>
    <property type="molecule type" value="Genomic_DNA"/>
</dbReference>
<feature type="domain" description="Homeobox" evidence="12">
    <location>
        <begin position="57"/>
        <end position="117"/>
    </location>
</feature>
<feature type="domain" description="START" evidence="13">
    <location>
        <begin position="241"/>
        <end position="472"/>
    </location>
</feature>
<protein>
    <submittedName>
        <fullName evidence="14">Uncharacterized protein</fullName>
    </submittedName>
</protein>
<keyword evidence="7" id="KW-0804">Transcription</keyword>
<evidence type="ECO:0000313" key="14">
    <source>
        <dbReference type="EMBL" id="KAG6661256.1"/>
    </source>
</evidence>
<evidence type="ECO:0000256" key="2">
    <source>
        <dbReference type="ARBA" id="ARBA00006789"/>
    </source>
</evidence>
<keyword evidence="3" id="KW-0805">Transcription regulation</keyword>
<evidence type="ECO:0000313" key="15">
    <source>
        <dbReference type="EMBL" id="KAG6722327.1"/>
    </source>
</evidence>
<evidence type="ECO:0000259" key="12">
    <source>
        <dbReference type="PROSITE" id="PS50071"/>
    </source>
</evidence>
<evidence type="ECO:0000256" key="1">
    <source>
        <dbReference type="ARBA" id="ARBA00004123"/>
    </source>
</evidence>
<dbReference type="InterPro" id="IPR023393">
    <property type="entry name" value="START-like_dom_sf"/>
</dbReference>
<dbReference type="Proteomes" id="UP000811609">
    <property type="component" value="Chromosome 3"/>
</dbReference>
<dbReference type="InterPro" id="IPR009057">
    <property type="entry name" value="Homeodomain-like_sf"/>
</dbReference>
<evidence type="ECO:0000256" key="10">
    <source>
        <dbReference type="RuleBase" id="RU000682"/>
    </source>
</evidence>
<keyword evidence="8 9" id="KW-0539">Nucleus</keyword>
<dbReference type="SUPFAM" id="SSF55961">
    <property type="entry name" value="Bet v1-like"/>
    <property type="match status" value="2"/>
</dbReference>
<dbReference type="PANTHER" id="PTHR45654">
    <property type="entry name" value="HOMEOBOX-LEUCINE ZIPPER PROTEIN MERISTEM L1"/>
    <property type="match status" value="1"/>
</dbReference>
<dbReference type="EMBL" id="CM031827">
    <property type="protein sequence ID" value="KAG6722335.1"/>
    <property type="molecule type" value="Genomic_DNA"/>
</dbReference>
<proteinExistence type="inferred from homology"/>
<dbReference type="GO" id="GO:0005634">
    <property type="term" value="C:nucleus"/>
    <property type="evidence" value="ECO:0007669"/>
    <property type="project" value="UniProtKB-SubCell"/>
</dbReference>
<dbReference type="Proteomes" id="UP000811246">
    <property type="component" value="Chromosome 3"/>
</dbReference>
<dbReference type="Gene3D" id="1.10.10.60">
    <property type="entry name" value="Homeodomain-like"/>
    <property type="match status" value="1"/>
</dbReference>
<dbReference type="SMART" id="SM00389">
    <property type="entry name" value="HOX"/>
    <property type="match status" value="1"/>
</dbReference>
<evidence type="ECO:0000256" key="3">
    <source>
        <dbReference type="ARBA" id="ARBA00023015"/>
    </source>
</evidence>
<dbReference type="PROSITE" id="PS50848">
    <property type="entry name" value="START"/>
    <property type="match status" value="1"/>
</dbReference>
<keyword evidence="16" id="KW-1185">Reference proteome</keyword>
<dbReference type="GO" id="GO:0003677">
    <property type="term" value="F:DNA binding"/>
    <property type="evidence" value="ECO:0007669"/>
    <property type="project" value="UniProtKB-UniRule"/>
</dbReference>
<dbReference type="AlphaFoldDB" id="A0A8T1R2Z6"/>
<evidence type="ECO:0000256" key="5">
    <source>
        <dbReference type="ARBA" id="ARBA00023125"/>
    </source>
</evidence>